<keyword evidence="3" id="KW-1185">Reference proteome</keyword>
<evidence type="ECO:0000313" key="3">
    <source>
        <dbReference type="Proteomes" id="UP001174909"/>
    </source>
</evidence>
<comment type="caution">
    <text evidence="2">The sequence shown here is derived from an EMBL/GenBank/DDBJ whole genome shotgun (WGS) entry which is preliminary data.</text>
</comment>
<gene>
    <name evidence="2" type="ORF">GBAR_LOCUS18325</name>
</gene>
<name>A0AA35SPM6_GEOBA</name>
<dbReference type="AlphaFoldDB" id="A0AA35SPM6"/>
<evidence type="ECO:0000313" key="2">
    <source>
        <dbReference type="EMBL" id="CAI8032406.1"/>
    </source>
</evidence>
<proteinExistence type="predicted"/>
<protein>
    <submittedName>
        <fullName evidence="2">Uncharacterized protein</fullName>
    </submittedName>
</protein>
<sequence>MINPPQPSFWVFIEPMVSDEIKTQLMALRDSESDVMKCRSWLRIMLTNLSSCHFWRTFSDILDSSRLSTIQLGYDYTISSLTTWDSSVLQKADLAGLISPNTRRDGERVSPPPTSRLEWVWSHGLSRYSRSHLSLSLQRPRSSPERQYHSRRKEGHHRS</sequence>
<feature type="region of interest" description="Disordered" evidence="1">
    <location>
        <begin position="135"/>
        <end position="159"/>
    </location>
</feature>
<organism evidence="2 3">
    <name type="scientific">Geodia barretti</name>
    <name type="common">Barrett's horny sponge</name>
    <dbReference type="NCBI Taxonomy" id="519541"/>
    <lineage>
        <taxon>Eukaryota</taxon>
        <taxon>Metazoa</taxon>
        <taxon>Porifera</taxon>
        <taxon>Demospongiae</taxon>
        <taxon>Heteroscleromorpha</taxon>
        <taxon>Tetractinellida</taxon>
        <taxon>Astrophorina</taxon>
        <taxon>Geodiidae</taxon>
        <taxon>Geodia</taxon>
    </lineage>
</organism>
<dbReference type="EMBL" id="CASHTH010002601">
    <property type="protein sequence ID" value="CAI8032406.1"/>
    <property type="molecule type" value="Genomic_DNA"/>
</dbReference>
<feature type="compositionally biased region" description="Basic residues" evidence="1">
    <location>
        <begin position="149"/>
        <end position="159"/>
    </location>
</feature>
<reference evidence="2" key="1">
    <citation type="submission" date="2023-03" db="EMBL/GenBank/DDBJ databases">
        <authorList>
            <person name="Steffen K."/>
            <person name="Cardenas P."/>
        </authorList>
    </citation>
    <scope>NUCLEOTIDE SEQUENCE</scope>
</reference>
<accession>A0AA35SPM6</accession>
<dbReference type="Proteomes" id="UP001174909">
    <property type="component" value="Unassembled WGS sequence"/>
</dbReference>
<evidence type="ECO:0000256" key="1">
    <source>
        <dbReference type="SAM" id="MobiDB-lite"/>
    </source>
</evidence>